<dbReference type="SUPFAM" id="SSF141452">
    <property type="entry name" value="Hcp1-like"/>
    <property type="match status" value="1"/>
</dbReference>
<dbReference type="Proteomes" id="UP001282336">
    <property type="component" value="Unassembled WGS sequence"/>
</dbReference>
<comment type="caution">
    <text evidence="1">The sequence shown here is derived from an EMBL/GenBank/DDBJ whole genome shotgun (WGS) entry which is preliminary data.</text>
</comment>
<reference evidence="1" key="1">
    <citation type="submission" date="2023-11" db="EMBL/GenBank/DDBJ databases">
        <title>Scandinavium wanjuensis sp. nov., isolated from lettuce South Korea.</title>
        <authorList>
            <person name="Park J."/>
            <person name="Park S."/>
            <person name="Oh K.K."/>
            <person name="Cho G.S."/>
            <person name="Franz C.M.A.P."/>
        </authorList>
    </citation>
    <scope>NUCLEOTIDE SEQUENCE</scope>
    <source>
        <strain evidence="1">V105_12</strain>
    </source>
</reference>
<dbReference type="PANTHER" id="PTHR34319:SF7">
    <property type="entry name" value="HNH ENDONUCLEASE DOMAIN-CONTAINING PROTEIN"/>
    <property type="match status" value="1"/>
</dbReference>
<dbReference type="AlphaFoldDB" id="A0AAJ2S5Q8"/>
<evidence type="ECO:0000313" key="2">
    <source>
        <dbReference type="Proteomes" id="UP001282336"/>
    </source>
</evidence>
<dbReference type="Pfam" id="PF05638">
    <property type="entry name" value="T6SS_HCP"/>
    <property type="match status" value="1"/>
</dbReference>
<dbReference type="Gene3D" id="2.30.110.20">
    <property type="entry name" value="Hcp1-like"/>
    <property type="match status" value="1"/>
</dbReference>
<organism evidence="1 2">
    <name type="scientific">Scandinavium lactucae</name>
    <dbReference type="NCBI Taxonomy" id="3095028"/>
    <lineage>
        <taxon>Bacteria</taxon>
        <taxon>Pseudomonadati</taxon>
        <taxon>Pseudomonadota</taxon>
        <taxon>Gammaproteobacteria</taxon>
        <taxon>Enterobacterales</taxon>
        <taxon>Enterobacteriaceae</taxon>
        <taxon>Scandinavium</taxon>
    </lineage>
</organism>
<dbReference type="InterPro" id="IPR052947">
    <property type="entry name" value="T6SS_Hcp1_domain"/>
</dbReference>
<dbReference type="RefSeq" id="WP_319629466.1">
    <property type="nucleotide sequence ID" value="NZ_JAWXRB010000041.1"/>
</dbReference>
<dbReference type="NCBIfam" id="TIGR03344">
    <property type="entry name" value="VI_effect_Hcp1"/>
    <property type="match status" value="1"/>
</dbReference>
<name>A0AAJ2S5Q8_9ENTR</name>
<proteinExistence type="predicted"/>
<dbReference type="InterPro" id="IPR008514">
    <property type="entry name" value="T6SS_Hcp"/>
</dbReference>
<dbReference type="PANTHER" id="PTHR34319">
    <property type="entry name" value="MAJOR EXPORTED PROTEIN"/>
    <property type="match status" value="1"/>
</dbReference>
<dbReference type="InterPro" id="IPR036624">
    <property type="entry name" value="Hcp1-lik_sf"/>
</dbReference>
<dbReference type="EMBL" id="JAWXRC010000039">
    <property type="protein sequence ID" value="MDX6032987.1"/>
    <property type="molecule type" value="Genomic_DNA"/>
</dbReference>
<sequence length="159" mass="17902">MAGLTYLTLNGKRQGLISEGCLTQNSVGNKALIAHQNQIFVFSLSHNLSREQNVSHHNLTIIKPADKSSPLLANAISENESLTCEFDFYRTATAGCMERYYKIKLTEARIADLHLYIPHNIHHTGEEPQESVSFSYQSISREHCIAGTSAYSIWEDRVF</sequence>
<protein>
    <submittedName>
        <fullName evidence="1">Hcp family type VI secretion system effector</fullName>
    </submittedName>
</protein>
<accession>A0AAJ2S5Q8</accession>
<evidence type="ECO:0000313" key="1">
    <source>
        <dbReference type="EMBL" id="MDX6032987.1"/>
    </source>
</evidence>
<gene>
    <name evidence="1" type="ORF">SIL20_15905</name>
</gene>